<name>A0A1E2SNE2_LEIXY</name>
<dbReference type="InterPro" id="IPR036366">
    <property type="entry name" value="PGBDSf"/>
</dbReference>
<evidence type="ECO:0000313" key="2">
    <source>
        <dbReference type="Proteomes" id="UP000094426"/>
    </source>
</evidence>
<dbReference type="Proteomes" id="UP000094426">
    <property type="component" value="Unassembled WGS sequence"/>
</dbReference>
<evidence type="ECO:0008006" key="3">
    <source>
        <dbReference type="Google" id="ProtNLM"/>
    </source>
</evidence>
<proteinExistence type="predicted"/>
<accession>A0A1E2SNE2</accession>
<gene>
    <name evidence="1" type="ORF">ATY41_01410</name>
</gene>
<comment type="caution">
    <text evidence="1">The sequence shown here is derived from an EMBL/GenBank/DDBJ whole genome shotgun (WGS) entry which is preliminary data.</text>
</comment>
<dbReference type="Gene3D" id="1.10.101.10">
    <property type="entry name" value="PGBD-like superfamily/PGBD"/>
    <property type="match status" value="1"/>
</dbReference>
<protein>
    <recommendedName>
        <fullName evidence="3">Peptidoglycan binding-like domain-containing protein</fullName>
    </recommendedName>
</protein>
<dbReference type="AlphaFoldDB" id="A0A1E2SNE2"/>
<organism evidence="1 2">
    <name type="scientific">Leifsonia xyli subsp. xyli</name>
    <dbReference type="NCBI Taxonomy" id="59736"/>
    <lineage>
        <taxon>Bacteria</taxon>
        <taxon>Bacillati</taxon>
        <taxon>Actinomycetota</taxon>
        <taxon>Actinomycetes</taxon>
        <taxon>Micrococcales</taxon>
        <taxon>Microbacteriaceae</taxon>
        <taxon>Leifsonia</taxon>
    </lineage>
</organism>
<dbReference type="SUPFAM" id="SSF47090">
    <property type="entry name" value="PGBD-like"/>
    <property type="match status" value="1"/>
</dbReference>
<reference evidence="1 2" key="1">
    <citation type="submission" date="2015-11" db="EMBL/GenBank/DDBJ databases">
        <authorList>
            <person name="Zhang Y."/>
            <person name="Guo Z."/>
        </authorList>
    </citation>
    <scope>NUCLEOTIDE SEQUENCE [LARGE SCALE GENOMIC DNA]</scope>
    <source>
        <strain evidence="2">gdw1</strain>
    </source>
</reference>
<dbReference type="InterPro" id="IPR036365">
    <property type="entry name" value="PGBD-like_sf"/>
</dbReference>
<dbReference type="EMBL" id="LNZG01000001">
    <property type="protein sequence ID" value="ODA91366.1"/>
    <property type="molecule type" value="Genomic_DNA"/>
</dbReference>
<sequence length="193" mass="19892">MAGQRLRSSSAKIGLIGLALLVVASGGVAAGALFLTPAVPEILQTAADVGDVPVSQRSFEDKHTVEVVFSLAADTLITTQATGRITAFDCRSGSVFESGASNLSVDGSGVVNLATSVPLWRDLASGDTGEDVRALQTELTRLGFPVRADGTLGRATLRADADLLRRTGAAADTVDVVAATRFLWLPAARVAVE</sequence>
<evidence type="ECO:0000313" key="1">
    <source>
        <dbReference type="EMBL" id="ODA91366.1"/>
    </source>
</evidence>